<organism evidence="2 3">
    <name type="scientific">Portunus trituberculatus</name>
    <name type="common">Swimming crab</name>
    <name type="synonym">Neptunus trituberculatus</name>
    <dbReference type="NCBI Taxonomy" id="210409"/>
    <lineage>
        <taxon>Eukaryota</taxon>
        <taxon>Metazoa</taxon>
        <taxon>Ecdysozoa</taxon>
        <taxon>Arthropoda</taxon>
        <taxon>Crustacea</taxon>
        <taxon>Multicrustacea</taxon>
        <taxon>Malacostraca</taxon>
        <taxon>Eumalacostraca</taxon>
        <taxon>Eucarida</taxon>
        <taxon>Decapoda</taxon>
        <taxon>Pleocyemata</taxon>
        <taxon>Brachyura</taxon>
        <taxon>Eubrachyura</taxon>
        <taxon>Portunoidea</taxon>
        <taxon>Portunidae</taxon>
        <taxon>Portuninae</taxon>
        <taxon>Portunus</taxon>
    </lineage>
</organism>
<dbReference type="Proteomes" id="UP000324222">
    <property type="component" value="Unassembled WGS sequence"/>
</dbReference>
<proteinExistence type="predicted"/>
<evidence type="ECO:0000256" key="1">
    <source>
        <dbReference type="SAM" id="MobiDB-lite"/>
    </source>
</evidence>
<protein>
    <submittedName>
        <fullName evidence="2">Uncharacterized protein</fullName>
    </submittedName>
</protein>
<feature type="region of interest" description="Disordered" evidence="1">
    <location>
        <begin position="62"/>
        <end position="87"/>
    </location>
</feature>
<gene>
    <name evidence="2" type="ORF">E2C01_018074</name>
</gene>
<accession>A0A5B7DV82</accession>
<evidence type="ECO:0000313" key="2">
    <source>
        <dbReference type="EMBL" id="MPC24979.1"/>
    </source>
</evidence>
<keyword evidence="3" id="KW-1185">Reference proteome</keyword>
<reference evidence="2 3" key="1">
    <citation type="submission" date="2019-05" db="EMBL/GenBank/DDBJ databases">
        <title>Another draft genome of Portunus trituberculatus and its Hox gene families provides insights of decapod evolution.</title>
        <authorList>
            <person name="Jeong J.-H."/>
            <person name="Song I."/>
            <person name="Kim S."/>
            <person name="Choi T."/>
            <person name="Kim D."/>
            <person name="Ryu S."/>
            <person name="Kim W."/>
        </authorList>
    </citation>
    <scope>NUCLEOTIDE SEQUENCE [LARGE SCALE GENOMIC DNA]</scope>
    <source>
        <tissue evidence="2">Muscle</tissue>
    </source>
</reference>
<evidence type="ECO:0000313" key="3">
    <source>
        <dbReference type="Proteomes" id="UP000324222"/>
    </source>
</evidence>
<comment type="caution">
    <text evidence="2">The sequence shown here is derived from an EMBL/GenBank/DDBJ whole genome shotgun (WGS) entry which is preliminary data.</text>
</comment>
<sequence>MYINKDCECVDEQGGEVDKGRAVHAGCDERRYSSRGVSAEAAGACVAEWSVVRERYQDSPVKAVERGSHKGHRGKFSTTCPSDLTREQGKDRCSIRILTTAATARQRPVERARGGPR</sequence>
<name>A0A5B7DV82_PORTR</name>
<dbReference type="AlphaFoldDB" id="A0A5B7DV82"/>
<dbReference type="EMBL" id="VSRR010001398">
    <property type="protein sequence ID" value="MPC24979.1"/>
    <property type="molecule type" value="Genomic_DNA"/>
</dbReference>